<evidence type="ECO:0000313" key="2">
    <source>
        <dbReference type="EMBL" id="MBN9672001.1"/>
    </source>
</evidence>
<proteinExistence type="predicted"/>
<sequence>MKLAWPLIAGTLLAAPGSALAQNSQFTSMAEKALGEPFVGVTTDGTPRPDLFEIEPTGIPMDAVRTAAQGFLDSLPEDVRETVIYPVESDEWRHWSNFHQFPGRNGLSMEDMSDAQREATYNLLRASLSAKGYETSRDIMRLNHHLGELVDNFEEYGEFKYWVTVFGTPSSEEPWGWQFEGHHLVINYFLLGDQLVMTPTFMGSEPVRAQSGKYAGTEVLQEEQDAGLAFLHLLPEDLRERAIIGGKEGRSNALGELFKDNIVVPYEGLPAKDLDQETLKALTGLIALFLESLPEDQASRKMMEVLDHLDETYFAWRGGTDDESVYYFRIQSPVVFIEFDHQGLIALEGDWNLPSRRHVHTVIRTPNGNDYGRDLLRQHYEEAAADPDHGHSHPHRPQAK</sequence>
<organism evidence="2 3">
    <name type="scientific">Roseibium aggregatum</name>
    <dbReference type="NCBI Taxonomy" id="187304"/>
    <lineage>
        <taxon>Bacteria</taxon>
        <taxon>Pseudomonadati</taxon>
        <taxon>Pseudomonadota</taxon>
        <taxon>Alphaproteobacteria</taxon>
        <taxon>Hyphomicrobiales</taxon>
        <taxon>Stappiaceae</taxon>
        <taxon>Roseibium</taxon>
    </lineage>
</organism>
<name>A0A939EEY4_9HYPH</name>
<keyword evidence="1" id="KW-0732">Signal</keyword>
<protein>
    <submittedName>
        <fullName evidence="2">DUF3500 domain-containing protein</fullName>
    </submittedName>
</protein>
<dbReference type="RefSeq" id="WP_207141842.1">
    <property type="nucleotide sequence ID" value="NZ_JAEKJZ010000003.1"/>
</dbReference>
<dbReference type="InterPro" id="IPR021889">
    <property type="entry name" value="DUF3500"/>
</dbReference>
<gene>
    <name evidence="2" type="ORF">JF539_16745</name>
</gene>
<dbReference type="PANTHER" id="PTHR37489">
    <property type="entry name" value="DUF3500 DOMAIN-CONTAINING PROTEIN"/>
    <property type="match status" value="1"/>
</dbReference>
<dbReference type="Pfam" id="PF12006">
    <property type="entry name" value="DUF3500"/>
    <property type="match status" value="1"/>
</dbReference>
<reference evidence="2" key="1">
    <citation type="submission" date="2020-12" db="EMBL/GenBank/DDBJ databases">
        <title>Oil enriched cultivation method for isolating marine PHA-producing bacteria.</title>
        <authorList>
            <person name="Zheng W."/>
            <person name="Yu S."/>
            <person name="Huang Y."/>
        </authorList>
    </citation>
    <scope>NUCLEOTIDE SEQUENCE</scope>
    <source>
        <strain evidence="2">SY-2-12</strain>
    </source>
</reference>
<dbReference type="PANTHER" id="PTHR37489:SF1">
    <property type="entry name" value="DUF3500 DOMAIN-CONTAINING PROTEIN"/>
    <property type="match status" value="1"/>
</dbReference>
<dbReference type="EMBL" id="JAEKJZ010000003">
    <property type="protein sequence ID" value="MBN9672001.1"/>
    <property type="molecule type" value="Genomic_DNA"/>
</dbReference>
<evidence type="ECO:0000256" key="1">
    <source>
        <dbReference type="SAM" id="SignalP"/>
    </source>
</evidence>
<dbReference type="AlphaFoldDB" id="A0A939EEY4"/>
<feature type="signal peptide" evidence="1">
    <location>
        <begin position="1"/>
        <end position="21"/>
    </location>
</feature>
<comment type="caution">
    <text evidence="2">The sequence shown here is derived from an EMBL/GenBank/DDBJ whole genome shotgun (WGS) entry which is preliminary data.</text>
</comment>
<dbReference type="Proteomes" id="UP000664096">
    <property type="component" value="Unassembled WGS sequence"/>
</dbReference>
<evidence type="ECO:0000313" key="3">
    <source>
        <dbReference type="Proteomes" id="UP000664096"/>
    </source>
</evidence>
<accession>A0A939EEY4</accession>
<feature type="chain" id="PRO_5036707023" evidence="1">
    <location>
        <begin position="22"/>
        <end position="400"/>
    </location>
</feature>